<sequence>MATLDPLFVGGVVLACFVAYNVGGSTTGPAFGPAVGAGVIGRITAGLLMSGCFFLGAWTIGRRVVETLGTDLLRDPGAFTPEVSVLVLGFIGGALFLGNLTGTPASTSMTAVGAIAGFGLAADQLAWAVVGEILLWWIVAPVAGFWLSVVVGRYYYTRIEHAIAIEDSEGPLVTLDRRGHVPRPVPGPNTTRRELVGSTAVVAIGCLMAFSSGTSNIANAIAPLVGSGAIGMESGILVGSAAVAVGALTIARRTMDTLGNDITDLPLTAALVVAVISSTIVVGLSALGVPASFVVIATTSIVGLGWGRASRTFTVAEAVAGEATTSVSVGGLRADETSPTVGDPAAAADRPDTAAIGDADAGDVPAAADLFDPETSVRVVVIQNVVPVLATAGSFLTFTVLSGGWLPI</sequence>
<evidence type="ECO:0000256" key="3">
    <source>
        <dbReference type="ARBA" id="ARBA00009916"/>
    </source>
</evidence>
<feature type="transmembrane region" description="Helical" evidence="9">
    <location>
        <begin position="228"/>
        <end position="250"/>
    </location>
</feature>
<accession>A0A1H3I955</accession>
<dbReference type="GO" id="GO:0016020">
    <property type="term" value="C:membrane"/>
    <property type="evidence" value="ECO:0007669"/>
    <property type="project" value="UniProtKB-SubCell"/>
</dbReference>
<comment type="similarity">
    <text evidence="3 9">Belongs to the inorganic phosphate transporter (PiT) (TC 2.A.20) family.</text>
</comment>
<keyword evidence="7 9" id="KW-1133">Transmembrane helix</keyword>
<reference evidence="11" key="1">
    <citation type="submission" date="2016-10" db="EMBL/GenBank/DDBJ databases">
        <authorList>
            <person name="Varghese N."/>
            <person name="Submissions S."/>
        </authorList>
    </citation>
    <scope>NUCLEOTIDE SEQUENCE [LARGE SCALE GENOMIC DNA]</scope>
    <source>
        <strain evidence="11">DC30,IBRC 10041,KCTC 4046</strain>
    </source>
</reference>
<keyword evidence="6 9" id="KW-0812">Transmembrane</keyword>
<evidence type="ECO:0000256" key="8">
    <source>
        <dbReference type="ARBA" id="ARBA00023136"/>
    </source>
</evidence>
<dbReference type="Proteomes" id="UP000199079">
    <property type="component" value="Unassembled WGS sequence"/>
</dbReference>
<dbReference type="OrthoDB" id="101311at2157"/>
<evidence type="ECO:0000256" key="1">
    <source>
        <dbReference type="ARBA" id="ARBA00001981"/>
    </source>
</evidence>
<dbReference type="InterPro" id="IPR001204">
    <property type="entry name" value="Phos_transporter"/>
</dbReference>
<organism evidence="10 11">
    <name type="scientific">Halopenitus persicus</name>
    <dbReference type="NCBI Taxonomy" id="1048396"/>
    <lineage>
        <taxon>Archaea</taxon>
        <taxon>Methanobacteriati</taxon>
        <taxon>Methanobacteriota</taxon>
        <taxon>Stenosarchaea group</taxon>
        <taxon>Halobacteria</taxon>
        <taxon>Halobacteriales</taxon>
        <taxon>Haloferacaceae</taxon>
        <taxon>Halopenitus</taxon>
    </lineage>
</organism>
<protein>
    <recommendedName>
        <fullName evidence="9">Phosphate transporter</fullName>
    </recommendedName>
</protein>
<keyword evidence="5 9" id="KW-0592">Phosphate transport</keyword>
<comment type="subcellular location">
    <subcellularLocation>
        <location evidence="2 9">Membrane</location>
        <topology evidence="2 9">Multi-pass membrane protein</topology>
    </subcellularLocation>
</comment>
<evidence type="ECO:0000313" key="11">
    <source>
        <dbReference type="Proteomes" id="UP000199079"/>
    </source>
</evidence>
<evidence type="ECO:0000256" key="7">
    <source>
        <dbReference type="ARBA" id="ARBA00022989"/>
    </source>
</evidence>
<dbReference type="PANTHER" id="PTHR11101:SF80">
    <property type="entry name" value="PHOSPHATE TRANSPORTER"/>
    <property type="match status" value="1"/>
</dbReference>
<feature type="transmembrane region" description="Helical" evidence="9">
    <location>
        <begin position="134"/>
        <end position="156"/>
    </location>
</feature>
<proteinExistence type="inferred from homology"/>
<evidence type="ECO:0000256" key="5">
    <source>
        <dbReference type="ARBA" id="ARBA00022592"/>
    </source>
</evidence>
<feature type="transmembrane region" description="Helical" evidence="9">
    <location>
        <begin position="287"/>
        <end position="306"/>
    </location>
</feature>
<dbReference type="GO" id="GO:0005315">
    <property type="term" value="F:phosphate transmembrane transporter activity"/>
    <property type="evidence" value="ECO:0007669"/>
    <property type="project" value="InterPro"/>
</dbReference>
<feature type="transmembrane region" description="Helical" evidence="9">
    <location>
        <begin position="200"/>
        <end position="222"/>
    </location>
</feature>
<evidence type="ECO:0000256" key="4">
    <source>
        <dbReference type="ARBA" id="ARBA00022448"/>
    </source>
</evidence>
<dbReference type="AlphaFoldDB" id="A0A1H3I955"/>
<evidence type="ECO:0000313" key="10">
    <source>
        <dbReference type="EMBL" id="SDY23728.1"/>
    </source>
</evidence>
<name>A0A1H3I955_9EURY</name>
<feature type="transmembrane region" description="Helical" evidence="9">
    <location>
        <begin position="6"/>
        <end position="23"/>
    </location>
</feature>
<keyword evidence="4 9" id="KW-0813">Transport</keyword>
<dbReference type="RefSeq" id="WP_092731875.1">
    <property type="nucleotide sequence ID" value="NZ_FNPC01000004.1"/>
</dbReference>
<keyword evidence="8 9" id="KW-0472">Membrane</keyword>
<evidence type="ECO:0000256" key="2">
    <source>
        <dbReference type="ARBA" id="ARBA00004141"/>
    </source>
</evidence>
<dbReference type="EMBL" id="FNPC01000004">
    <property type="protein sequence ID" value="SDY23728.1"/>
    <property type="molecule type" value="Genomic_DNA"/>
</dbReference>
<evidence type="ECO:0000256" key="6">
    <source>
        <dbReference type="ARBA" id="ARBA00022692"/>
    </source>
</evidence>
<dbReference type="Pfam" id="PF01384">
    <property type="entry name" value="PHO4"/>
    <property type="match status" value="1"/>
</dbReference>
<evidence type="ECO:0000256" key="9">
    <source>
        <dbReference type="RuleBase" id="RU363058"/>
    </source>
</evidence>
<dbReference type="GO" id="GO:0035435">
    <property type="term" value="P:phosphate ion transmembrane transport"/>
    <property type="evidence" value="ECO:0007669"/>
    <property type="project" value="TreeGrafter"/>
</dbReference>
<dbReference type="PANTHER" id="PTHR11101">
    <property type="entry name" value="PHOSPHATE TRANSPORTER"/>
    <property type="match status" value="1"/>
</dbReference>
<feature type="transmembrane region" description="Helical" evidence="9">
    <location>
        <begin position="78"/>
        <end position="97"/>
    </location>
</feature>
<keyword evidence="11" id="KW-1185">Reference proteome</keyword>
<gene>
    <name evidence="10" type="ORF">SAMN05216564_10417</name>
</gene>
<feature type="transmembrane region" description="Helical" evidence="9">
    <location>
        <begin position="262"/>
        <end position="281"/>
    </location>
</feature>
<feature type="transmembrane region" description="Helical" evidence="9">
    <location>
        <begin position="35"/>
        <end position="58"/>
    </location>
</feature>
<comment type="function">
    <text evidence="1">Potential transporter for phosphate.</text>
</comment>